<keyword evidence="4" id="KW-1185">Reference proteome</keyword>
<dbReference type="InterPro" id="IPR001810">
    <property type="entry name" value="F-box_dom"/>
</dbReference>
<feature type="domain" description="F-box" evidence="2">
    <location>
        <begin position="25"/>
        <end position="71"/>
    </location>
</feature>
<name>A0A0D3I7W3_EMIH1</name>
<dbReference type="SUPFAM" id="SSF81383">
    <property type="entry name" value="F-box domain"/>
    <property type="match status" value="1"/>
</dbReference>
<dbReference type="InterPro" id="IPR001199">
    <property type="entry name" value="Cyt_B5-like_heme/steroid-bd"/>
</dbReference>
<evidence type="ECO:0000259" key="2">
    <source>
        <dbReference type="PROSITE" id="PS50181"/>
    </source>
</evidence>
<sequence>MTNCMTRIRFLLKFRGTRDARPDNMTMDQRLPHDLLLSVAANLGPAALLVLSQVSRACNDAANAPQLWRKLLECELKAQAHLFFGGTLPPPSASVGWKRHFFVLRRSWKQLAQEKTGRLLVQIGTQQLSNRTPRTPTSLWGVFDVMTSGVCKPTTYDIYDVTRFVDQHLCSSYFLRKCAGPADATALFEMAGHSDAAIGRLAMLRNLKYDDELEELHRARQWRQFAKATGEAAGSRRACSPTRRGYLRRQRQGSR</sequence>
<dbReference type="SUPFAM" id="SSF55856">
    <property type="entry name" value="Cytochrome b5-like heme/steroid binding domain"/>
    <property type="match status" value="1"/>
</dbReference>
<dbReference type="Gene3D" id="3.10.120.10">
    <property type="entry name" value="Cytochrome b5-like heme/steroid binding domain"/>
    <property type="match status" value="1"/>
</dbReference>
<dbReference type="Pfam" id="PF00173">
    <property type="entry name" value="Cyt-b5"/>
    <property type="match status" value="1"/>
</dbReference>
<reference evidence="4" key="1">
    <citation type="journal article" date="2013" name="Nature">
        <title>Pan genome of the phytoplankton Emiliania underpins its global distribution.</title>
        <authorList>
            <person name="Read B.A."/>
            <person name="Kegel J."/>
            <person name="Klute M.J."/>
            <person name="Kuo A."/>
            <person name="Lefebvre S.C."/>
            <person name="Maumus F."/>
            <person name="Mayer C."/>
            <person name="Miller J."/>
            <person name="Monier A."/>
            <person name="Salamov A."/>
            <person name="Young J."/>
            <person name="Aguilar M."/>
            <person name="Claverie J.M."/>
            <person name="Frickenhaus S."/>
            <person name="Gonzalez K."/>
            <person name="Herman E.K."/>
            <person name="Lin Y.C."/>
            <person name="Napier J."/>
            <person name="Ogata H."/>
            <person name="Sarno A.F."/>
            <person name="Shmutz J."/>
            <person name="Schroeder D."/>
            <person name="de Vargas C."/>
            <person name="Verret F."/>
            <person name="von Dassow P."/>
            <person name="Valentin K."/>
            <person name="Van de Peer Y."/>
            <person name="Wheeler G."/>
            <person name="Dacks J.B."/>
            <person name="Delwiche C.F."/>
            <person name="Dyhrman S.T."/>
            <person name="Glockner G."/>
            <person name="John U."/>
            <person name="Richards T."/>
            <person name="Worden A.Z."/>
            <person name="Zhang X."/>
            <person name="Grigoriev I.V."/>
            <person name="Allen A.E."/>
            <person name="Bidle K."/>
            <person name="Borodovsky M."/>
            <person name="Bowler C."/>
            <person name="Brownlee C."/>
            <person name="Cock J.M."/>
            <person name="Elias M."/>
            <person name="Gladyshev V.N."/>
            <person name="Groth M."/>
            <person name="Guda C."/>
            <person name="Hadaegh A."/>
            <person name="Iglesias-Rodriguez M.D."/>
            <person name="Jenkins J."/>
            <person name="Jones B.M."/>
            <person name="Lawson T."/>
            <person name="Leese F."/>
            <person name="Lindquist E."/>
            <person name="Lobanov A."/>
            <person name="Lomsadze A."/>
            <person name="Malik S.B."/>
            <person name="Marsh M.E."/>
            <person name="Mackinder L."/>
            <person name="Mock T."/>
            <person name="Mueller-Roeber B."/>
            <person name="Pagarete A."/>
            <person name="Parker M."/>
            <person name="Probert I."/>
            <person name="Quesneville H."/>
            <person name="Raines C."/>
            <person name="Rensing S.A."/>
            <person name="Riano-Pachon D.M."/>
            <person name="Richier S."/>
            <person name="Rokitta S."/>
            <person name="Shiraiwa Y."/>
            <person name="Soanes D.M."/>
            <person name="van der Giezen M."/>
            <person name="Wahlund T.M."/>
            <person name="Williams B."/>
            <person name="Wilson W."/>
            <person name="Wolfe G."/>
            <person name="Wurch L.L."/>
        </authorList>
    </citation>
    <scope>NUCLEOTIDE SEQUENCE</scope>
</reference>
<dbReference type="Gene3D" id="1.20.1280.50">
    <property type="match status" value="1"/>
</dbReference>
<feature type="compositionally biased region" description="Basic residues" evidence="1">
    <location>
        <begin position="245"/>
        <end position="255"/>
    </location>
</feature>
<dbReference type="HOGENOM" id="CLU_1091686_0_0_1"/>
<evidence type="ECO:0000256" key="1">
    <source>
        <dbReference type="SAM" id="MobiDB-lite"/>
    </source>
</evidence>
<accession>A0A0D3I7W3</accession>
<dbReference type="PaxDb" id="2903-EOD07348"/>
<protein>
    <recommendedName>
        <fullName evidence="2">F-box domain-containing protein</fullName>
    </recommendedName>
</protein>
<dbReference type="EnsemblProtists" id="EOD07348">
    <property type="protein sequence ID" value="EOD07348"/>
    <property type="gene ID" value="EMIHUDRAFT_198799"/>
</dbReference>
<feature type="region of interest" description="Disordered" evidence="1">
    <location>
        <begin position="233"/>
        <end position="255"/>
    </location>
</feature>
<dbReference type="PROSITE" id="PS50181">
    <property type="entry name" value="FBOX"/>
    <property type="match status" value="1"/>
</dbReference>
<dbReference type="InterPro" id="IPR036047">
    <property type="entry name" value="F-box-like_dom_sf"/>
</dbReference>
<reference evidence="3" key="2">
    <citation type="submission" date="2024-10" db="UniProtKB">
        <authorList>
            <consortium name="EnsemblProtists"/>
        </authorList>
    </citation>
    <scope>IDENTIFICATION</scope>
</reference>
<proteinExistence type="predicted"/>
<evidence type="ECO:0000313" key="3">
    <source>
        <dbReference type="EnsemblProtists" id="EOD07348"/>
    </source>
</evidence>
<dbReference type="KEGG" id="ehx:EMIHUDRAFT_198799"/>
<organism evidence="3 4">
    <name type="scientific">Emiliania huxleyi (strain CCMP1516)</name>
    <dbReference type="NCBI Taxonomy" id="280463"/>
    <lineage>
        <taxon>Eukaryota</taxon>
        <taxon>Haptista</taxon>
        <taxon>Haptophyta</taxon>
        <taxon>Prymnesiophyceae</taxon>
        <taxon>Isochrysidales</taxon>
        <taxon>Noelaerhabdaceae</taxon>
        <taxon>Emiliania</taxon>
    </lineage>
</organism>
<dbReference type="Proteomes" id="UP000013827">
    <property type="component" value="Unassembled WGS sequence"/>
</dbReference>
<evidence type="ECO:0000313" key="4">
    <source>
        <dbReference type="Proteomes" id="UP000013827"/>
    </source>
</evidence>
<dbReference type="RefSeq" id="XP_005759777.1">
    <property type="nucleotide sequence ID" value="XM_005759720.1"/>
</dbReference>
<dbReference type="AlphaFoldDB" id="A0A0D3I7W3"/>
<dbReference type="GeneID" id="17253254"/>
<dbReference type="InterPro" id="IPR036400">
    <property type="entry name" value="Cyt_B5-like_heme/steroid_sf"/>
</dbReference>
<dbReference type="Pfam" id="PF12937">
    <property type="entry name" value="F-box-like"/>
    <property type="match status" value="1"/>
</dbReference>
<dbReference type="SMART" id="SM00256">
    <property type="entry name" value="FBOX"/>
    <property type="match status" value="1"/>
</dbReference>